<reference evidence="1" key="1">
    <citation type="submission" date="2021-06" db="EMBL/GenBank/DDBJ databases">
        <authorList>
            <person name="Kallberg Y."/>
            <person name="Tangrot J."/>
            <person name="Rosling A."/>
        </authorList>
    </citation>
    <scope>NUCLEOTIDE SEQUENCE</scope>
    <source>
        <strain evidence="1">28 12/20/2015</strain>
    </source>
</reference>
<keyword evidence="2" id="KW-1185">Reference proteome</keyword>
<proteinExistence type="predicted"/>
<sequence length="100" mass="11605">MANKDNKNVFDSIFAETHGELECLNNEISKLQDIYLTNDDSDEESDNEANEFIDNETYDETSSESLVIYIDNFFTVDQIERFHKIQHHATKNIRISAANQ</sequence>
<name>A0ACA9LIP7_9GLOM</name>
<evidence type="ECO:0000313" key="1">
    <source>
        <dbReference type="EMBL" id="CAG8527802.1"/>
    </source>
</evidence>
<dbReference type="Proteomes" id="UP000789366">
    <property type="component" value="Unassembled WGS sequence"/>
</dbReference>
<organism evidence="1 2">
    <name type="scientific">Cetraspora pellucida</name>
    <dbReference type="NCBI Taxonomy" id="1433469"/>
    <lineage>
        <taxon>Eukaryota</taxon>
        <taxon>Fungi</taxon>
        <taxon>Fungi incertae sedis</taxon>
        <taxon>Mucoromycota</taxon>
        <taxon>Glomeromycotina</taxon>
        <taxon>Glomeromycetes</taxon>
        <taxon>Diversisporales</taxon>
        <taxon>Gigasporaceae</taxon>
        <taxon>Cetraspora</taxon>
    </lineage>
</organism>
<protein>
    <submittedName>
        <fullName evidence="1">11484_t:CDS:1</fullName>
    </submittedName>
</protein>
<feature type="non-terminal residue" evidence="1">
    <location>
        <position position="100"/>
    </location>
</feature>
<comment type="caution">
    <text evidence="1">The sequence shown here is derived from an EMBL/GenBank/DDBJ whole genome shotgun (WGS) entry which is preliminary data.</text>
</comment>
<dbReference type="EMBL" id="CAJVPW010003678">
    <property type="protein sequence ID" value="CAG8527802.1"/>
    <property type="molecule type" value="Genomic_DNA"/>
</dbReference>
<evidence type="ECO:0000313" key="2">
    <source>
        <dbReference type="Proteomes" id="UP000789366"/>
    </source>
</evidence>
<gene>
    <name evidence="1" type="ORF">SPELUC_LOCUS4228</name>
</gene>
<accession>A0ACA9LIP7</accession>